<evidence type="ECO:0000256" key="1">
    <source>
        <dbReference type="ARBA" id="ARBA00004225"/>
    </source>
</evidence>
<feature type="repeat" description="Solcar" evidence="10">
    <location>
        <begin position="152"/>
        <end position="238"/>
    </location>
</feature>
<comment type="subcellular location">
    <subcellularLocation>
        <location evidence="1">Mitochondrion membrane</location>
        <topology evidence="1">Multi-pass membrane protein</topology>
    </subcellularLocation>
</comment>
<evidence type="ECO:0000256" key="9">
    <source>
        <dbReference type="ARBA" id="ARBA00023136"/>
    </source>
</evidence>
<dbReference type="InParanoid" id="W2SDW6"/>
<dbReference type="PANTHER" id="PTHR45624:SF26">
    <property type="entry name" value="CARRIER PROTEIN, PUTATIVE (AFU_ORTHOLOGUE AFUA_1G07710)-RELATED"/>
    <property type="match status" value="1"/>
</dbReference>
<dbReference type="SUPFAM" id="SSF103506">
    <property type="entry name" value="Mitochondrial carrier"/>
    <property type="match status" value="1"/>
</dbReference>
<keyword evidence="8" id="KW-0496">Mitochondrion</keyword>
<keyword evidence="3 11" id="KW-0813">Transport</keyword>
<dbReference type="eggNOG" id="ENOG502QWM5">
    <property type="taxonomic scope" value="Eukaryota"/>
</dbReference>
<proteinExistence type="inferred from homology"/>
<evidence type="ECO:0000256" key="10">
    <source>
        <dbReference type="PROSITE-ProRule" id="PRU00282"/>
    </source>
</evidence>
<sequence length="414" mass="46095">MSGLGDDPTDFEGIDIGPVILPGQQQPPKEPRTNAATGASAAGVRAFTAQTIAFYFRAPVKAFFRTRVDYLAYARSLNPASNSGKFSWRATTPGILAHAIKTYGWRFVPEQVLPPLLANATVGAALYTSYLQILGRMHEPSGKASKVVYPPPPPSATFSAGLLAGGIQSFIAAPLDALQVRFDRREQHYDGKSMWHYARGKLHDIGLRGIFAGWGLSFVKDSVGSGVFFCTFETIKSQGYYKFVNWYYGALGEVAIDKISKKRGPGPGTESHFTPIIRPHYALEPAFLFLAGISASVAQQLVLHPLALIQTHHFERLEHLDEQAKHFSETPSAARGRMLKAYYHAYQETWRECNLEAKPFGNLRRYLYNHFLWNTMRQVPSTSAGLIIFELVRRKYGLSDEVRINQDGYDILLS</sequence>
<organism evidence="13 14">
    <name type="scientific">Cyphellophora europaea (strain CBS 101466)</name>
    <name type="common">Phialophora europaea</name>
    <dbReference type="NCBI Taxonomy" id="1220924"/>
    <lineage>
        <taxon>Eukaryota</taxon>
        <taxon>Fungi</taxon>
        <taxon>Dikarya</taxon>
        <taxon>Ascomycota</taxon>
        <taxon>Pezizomycotina</taxon>
        <taxon>Eurotiomycetes</taxon>
        <taxon>Chaetothyriomycetidae</taxon>
        <taxon>Chaetothyriales</taxon>
        <taxon>Cyphellophoraceae</taxon>
        <taxon>Cyphellophora</taxon>
    </lineage>
</organism>
<dbReference type="OrthoDB" id="3364892at2759"/>
<evidence type="ECO:0000313" key="13">
    <source>
        <dbReference type="EMBL" id="ETN46104.1"/>
    </source>
</evidence>
<dbReference type="Proteomes" id="UP000030752">
    <property type="component" value="Unassembled WGS sequence"/>
</dbReference>
<evidence type="ECO:0000256" key="3">
    <source>
        <dbReference type="ARBA" id="ARBA00022448"/>
    </source>
</evidence>
<dbReference type="EMBL" id="KB822711">
    <property type="protein sequence ID" value="ETN46104.1"/>
    <property type="molecule type" value="Genomic_DNA"/>
</dbReference>
<keyword evidence="9 10" id="KW-0472">Membrane</keyword>
<dbReference type="InterPro" id="IPR023395">
    <property type="entry name" value="MCP_dom_sf"/>
</dbReference>
<comment type="similarity">
    <text evidence="2 11">Belongs to the mitochondrial carrier (TC 2.A.29) family.</text>
</comment>
<feature type="region of interest" description="Disordered" evidence="12">
    <location>
        <begin position="1"/>
        <end position="37"/>
    </location>
</feature>
<evidence type="ECO:0000256" key="5">
    <source>
        <dbReference type="ARBA" id="ARBA00022737"/>
    </source>
</evidence>
<dbReference type="VEuPathDB" id="FungiDB:HMPREF1541_00288"/>
<evidence type="ECO:0000256" key="7">
    <source>
        <dbReference type="ARBA" id="ARBA00022989"/>
    </source>
</evidence>
<reference evidence="13 14" key="1">
    <citation type="submission" date="2013-03" db="EMBL/GenBank/DDBJ databases">
        <title>The Genome Sequence of Phialophora europaea CBS 101466.</title>
        <authorList>
            <consortium name="The Broad Institute Genomics Platform"/>
            <person name="Cuomo C."/>
            <person name="de Hoog S."/>
            <person name="Gorbushina A."/>
            <person name="Walker B."/>
            <person name="Young S.K."/>
            <person name="Zeng Q."/>
            <person name="Gargeya S."/>
            <person name="Fitzgerald M."/>
            <person name="Haas B."/>
            <person name="Abouelleil A."/>
            <person name="Allen A.W."/>
            <person name="Alvarado L."/>
            <person name="Arachchi H.M."/>
            <person name="Berlin A.M."/>
            <person name="Chapman S.B."/>
            <person name="Gainer-Dewar J."/>
            <person name="Goldberg J."/>
            <person name="Griggs A."/>
            <person name="Gujja S."/>
            <person name="Hansen M."/>
            <person name="Howarth C."/>
            <person name="Imamovic A."/>
            <person name="Ireland A."/>
            <person name="Larimer J."/>
            <person name="McCowan C."/>
            <person name="Murphy C."/>
            <person name="Pearson M."/>
            <person name="Poon T.W."/>
            <person name="Priest M."/>
            <person name="Roberts A."/>
            <person name="Saif S."/>
            <person name="Shea T."/>
            <person name="Sisk P."/>
            <person name="Sykes S."/>
            <person name="Wortman J."/>
            <person name="Nusbaum C."/>
            <person name="Birren B."/>
        </authorList>
    </citation>
    <scope>NUCLEOTIDE SEQUENCE [LARGE SCALE GENOMIC DNA]</scope>
    <source>
        <strain evidence="13 14">CBS 101466</strain>
    </source>
</reference>
<dbReference type="GO" id="GO:0022857">
    <property type="term" value="F:transmembrane transporter activity"/>
    <property type="evidence" value="ECO:0007669"/>
    <property type="project" value="TreeGrafter"/>
</dbReference>
<dbReference type="PANTHER" id="PTHR45624">
    <property type="entry name" value="MITOCHONDRIAL BASIC AMINO ACIDS TRANSPORTER-RELATED"/>
    <property type="match status" value="1"/>
</dbReference>
<dbReference type="RefSeq" id="XP_008710816.1">
    <property type="nucleotide sequence ID" value="XM_008712594.1"/>
</dbReference>
<evidence type="ECO:0000256" key="11">
    <source>
        <dbReference type="RuleBase" id="RU000488"/>
    </source>
</evidence>
<evidence type="ECO:0008006" key="15">
    <source>
        <dbReference type="Google" id="ProtNLM"/>
    </source>
</evidence>
<evidence type="ECO:0000256" key="6">
    <source>
        <dbReference type="ARBA" id="ARBA00022792"/>
    </source>
</evidence>
<evidence type="ECO:0000313" key="14">
    <source>
        <dbReference type="Proteomes" id="UP000030752"/>
    </source>
</evidence>
<dbReference type="GeneID" id="19967627"/>
<dbReference type="Gene3D" id="1.50.40.10">
    <property type="entry name" value="Mitochondrial carrier domain"/>
    <property type="match status" value="1"/>
</dbReference>
<evidence type="ECO:0000256" key="12">
    <source>
        <dbReference type="SAM" id="MobiDB-lite"/>
    </source>
</evidence>
<dbReference type="HOGENOM" id="CLU_034486_0_0_1"/>
<name>W2SDW6_CYPE1</name>
<keyword evidence="14" id="KW-1185">Reference proteome</keyword>
<gene>
    <name evidence="13" type="ORF">HMPREF1541_00288</name>
</gene>
<dbReference type="InterPro" id="IPR018108">
    <property type="entry name" value="MCP_transmembrane"/>
</dbReference>
<accession>W2SDW6</accession>
<keyword evidence="4 10" id="KW-0812">Transmembrane</keyword>
<dbReference type="GO" id="GO:0031966">
    <property type="term" value="C:mitochondrial membrane"/>
    <property type="evidence" value="ECO:0007669"/>
    <property type="project" value="UniProtKB-SubCell"/>
</dbReference>
<evidence type="ECO:0000256" key="4">
    <source>
        <dbReference type="ARBA" id="ARBA00022692"/>
    </source>
</evidence>
<dbReference type="PROSITE" id="PS50920">
    <property type="entry name" value="SOLCAR"/>
    <property type="match status" value="1"/>
</dbReference>
<dbReference type="STRING" id="1220924.W2SDW6"/>
<keyword evidence="7" id="KW-1133">Transmembrane helix</keyword>
<protein>
    <recommendedName>
        <fullName evidence="15">Mitochondrial carrier protein</fullName>
    </recommendedName>
</protein>
<evidence type="ECO:0000256" key="8">
    <source>
        <dbReference type="ARBA" id="ARBA00023128"/>
    </source>
</evidence>
<keyword evidence="5" id="KW-0677">Repeat</keyword>
<dbReference type="AlphaFoldDB" id="W2SDW6"/>
<dbReference type="Pfam" id="PF00153">
    <property type="entry name" value="Mito_carr"/>
    <property type="match status" value="1"/>
</dbReference>
<keyword evidence="6" id="KW-0999">Mitochondrion inner membrane</keyword>
<dbReference type="InterPro" id="IPR050567">
    <property type="entry name" value="Mitochondrial_Carrier"/>
</dbReference>
<evidence type="ECO:0000256" key="2">
    <source>
        <dbReference type="ARBA" id="ARBA00006375"/>
    </source>
</evidence>